<keyword evidence="3" id="KW-1185">Reference proteome</keyword>
<dbReference type="AlphaFoldDB" id="A0AAN6Q1A7"/>
<accession>A0AAN6Q1A7</accession>
<evidence type="ECO:0000256" key="1">
    <source>
        <dbReference type="SAM" id="SignalP"/>
    </source>
</evidence>
<sequence length="198" mass="22438">MGLILLIFVWGYPPGDRAADDVQAWTCHLCALFFLPFLRQVLVVTPFMVVNTKQHDMRKLSVAHSSEDPASCFTVGWHLHSPNMDTVLRSAKNGSGTIRCWARTRRFLSPLPSGRHAMLPPCHSSAGLQQIHRPVHSIDCVFGDRRVLSSRVFESFSCAIDRYLDVRRAMSNGDDRPRNAPPLSQYRHIAFLNRSQHC</sequence>
<gene>
    <name evidence="2" type="ORF">N658DRAFT_174865</name>
</gene>
<reference evidence="2" key="1">
    <citation type="journal article" date="2023" name="Mol. Phylogenet. Evol.">
        <title>Genome-scale phylogeny and comparative genomics of the fungal order Sordariales.</title>
        <authorList>
            <person name="Hensen N."/>
            <person name="Bonometti L."/>
            <person name="Westerberg I."/>
            <person name="Brannstrom I.O."/>
            <person name="Guillou S."/>
            <person name="Cros-Aarteil S."/>
            <person name="Calhoun S."/>
            <person name="Haridas S."/>
            <person name="Kuo A."/>
            <person name="Mondo S."/>
            <person name="Pangilinan J."/>
            <person name="Riley R."/>
            <person name="LaButti K."/>
            <person name="Andreopoulos B."/>
            <person name="Lipzen A."/>
            <person name="Chen C."/>
            <person name="Yan M."/>
            <person name="Daum C."/>
            <person name="Ng V."/>
            <person name="Clum A."/>
            <person name="Steindorff A."/>
            <person name="Ohm R.A."/>
            <person name="Martin F."/>
            <person name="Silar P."/>
            <person name="Natvig D.O."/>
            <person name="Lalanne C."/>
            <person name="Gautier V."/>
            <person name="Ament-Velasquez S.L."/>
            <person name="Kruys A."/>
            <person name="Hutchinson M.I."/>
            <person name="Powell A.J."/>
            <person name="Barry K."/>
            <person name="Miller A.N."/>
            <person name="Grigoriev I.V."/>
            <person name="Debuchy R."/>
            <person name="Gladieux P."/>
            <person name="Hiltunen Thoren M."/>
            <person name="Johannesson H."/>
        </authorList>
    </citation>
    <scope>NUCLEOTIDE SEQUENCE</scope>
    <source>
        <strain evidence="2">CBS 757.83</strain>
    </source>
</reference>
<name>A0AAN6Q1A7_9PEZI</name>
<proteinExistence type="predicted"/>
<feature type="chain" id="PRO_5042888405" description="Secreted protein" evidence="1">
    <location>
        <begin position="19"/>
        <end position="198"/>
    </location>
</feature>
<dbReference type="EMBL" id="MU863652">
    <property type="protein sequence ID" value="KAK4099166.1"/>
    <property type="molecule type" value="Genomic_DNA"/>
</dbReference>
<protein>
    <recommendedName>
        <fullName evidence="4">Secreted protein</fullName>
    </recommendedName>
</protein>
<dbReference type="Proteomes" id="UP001305647">
    <property type="component" value="Unassembled WGS sequence"/>
</dbReference>
<reference evidence="2" key="2">
    <citation type="submission" date="2023-05" db="EMBL/GenBank/DDBJ databases">
        <authorList>
            <consortium name="Lawrence Berkeley National Laboratory"/>
            <person name="Steindorff A."/>
            <person name="Hensen N."/>
            <person name="Bonometti L."/>
            <person name="Westerberg I."/>
            <person name="Brannstrom I.O."/>
            <person name="Guillou S."/>
            <person name="Cros-Aarteil S."/>
            <person name="Calhoun S."/>
            <person name="Haridas S."/>
            <person name="Kuo A."/>
            <person name="Mondo S."/>
            <person name="Pangilinan J."/>
            <person name="Riley R."/>
            <person name="Labutti K."/>
            <person name="Andreopoulos B."/>
            <person name="Lipzen A."/>
            <person name="Chen C."/>
            <person name="Yanf M."/>
            <person name="Daum C."/>
            <person name="Ng V."/>
            <person name="Clum A."/>
            <person name="Ohm R."/>
            <person name="Martin F."/>
            <person name="Silar P."/>
            <person name="Natvig D."/>
            <person name="Lalanne C."/>
            <person name="Gautier V."/>
            <person name="Ament-Velasquez S.L."/>
            <person name="Kruys A."/>
            <person name="Hutchinson M.I."/>
            <person name="Powell A.J."/>
            <person name="Barry K."/>
            <person name="Miller A.N."/>
            <person name="Grigoriev I.V."/>
            <person name="Debuchy R."/>
            <person name="Gladieux P."/>
            <person name="Thoren M.H."/>
            <person name="Johannesson H."/>
        </authorList>
    </citation>
    <scope>NUCLEOTIDE SEQUENCE</scope>
    <source>
        <strain evidence="2">CBS 757.83</strain>
    </source>
</reference>
<evidence type="ECO:0008006" key="4">
    <source>
        <dbReference type="Google" id="ProtNLM"/>
    </source>
</evidence>
<keyword evidence="1" id="KW-0732">Signal</keyword>
<evidence type="ECO:0000313" key="2">
    <source>
        <dbReference type="EMBL" id="KAK4099166.1"/>
    </source>
</evidence>
<feature type="signal peptide" evidence="1">
    <location>
        <begin position="1"/>
        <end position="18"/>
    </location>
</feature>
<comment type="caution">
    <text evidence="2">The sequence shown here is derived from an EMBL/GenBank/DDBJ whole genome shotgun (WGS) entry which is preliminary data.</text>
</comment>
<organism evidence="2 3">
    <name type="scientific">Parathielavia hyrcaniae</name>
    <dbReference type="NCBI Taxonomy" id="113614"/>
    <lineage>
        <taxon>Eukaryota</taxon>
        <taxon>Fungi</taxon>
        <taxon>Dikarya</taxon>
        <taxon>Ascomycota</taxon>
        <taxon>Pezizomycotina</taxon>
        <taxon>Sordariomycetes</taxon>
        <taxon>Sordariomycetidae</taxon>
        <taxon>Sordariales</taxon>
        <taxon>Chaetomiaceae</taxon>
        <taxon>Parathielavia</taxon>
    </lineage>
</organism>
<evidence type="ECO:0000313" key="3">
    <source>
        <dbReference type="Proteomes" id="UP001305647"/>
    </source>
</evidence>